<feature type="domain" description="Nudix hydrolase" evidence="2">
    <location>
        <begin position="7"/>
        <end position="138"/>
    </location>
</feature>
<protein>
    <submittedName>
        <fullName evidence="3">MutT/nudix family protein</fullName>
    </submittedName>
</protein>
<evidence type="ECO:0000259" key="2">
    <source>
        <dbReference type="PROSITE" id="PS51462"/>
    </source>
</evidence>
<dbReference type="AlphaFoldDB" id="A0A0G0EPR0"/>
<dbReference type="PROSITE" id="PS00893">
    <property type="entry name" value="NUDIX_BOX"/>
    <property type="match status" value="1"/>
</dbReference>
<reference evidence="3 4" key="1">
    <citation type="journal article" date="2015" name="Nature">
        <title>rRNA introns, odd ribosomes, and small enigmatic genomes across a large radiation of phyla.</title>
        <authorList>
            <person name="Brown C.T."/>
            <person name="Hug L.A."/>
            <person name="Thomas B.C."/>
            <person name="Sharon I."/>
            <person name="Castelle C.J."/>
            <person name="Singh A."/>
            <person name="Wilkins M.J."/>
            <person name="Williams K.H."/>
            <person name="Banfield J.F."/>
        </authorList>
    </citation>
    <scope>NUCLEOTIDE SEQUENCE [LARGE SCALE GENOMIC DNA]</scope>
</reference>
<dbReference type="GO" id="GO:0005829">
    <property type="term" value="C:cytosol"/>
    <property type="evidence" value="ECO:0007669"/>
    <property type="project" value="TreeGrafter"/>
</dbReference>
<dbReference type="GO" id="GO:0035539">
    <property type="term" value="F:8-oxo-7,8-dihydrodeoxyguanosine triphosphate pyrophosphatase activity"/>
    <property type="evidence" value="ECO:0007669"/>
    <property type="project" value="TreeGrafter"/>
</dbReference>
<dbReference type="PANTHER" id="PTHR16099">
    <property type="entry name" value="8-OXO-DGTP DIPHOSPHATES NUDT15"/>
    <property type="match status" value="1"/>
</dbReference>
<dbReference type="EMBL" id="LBQB01000007">
    <property type="protein sequence ID" value="KKP69302.1"/>
    <property type="molecule type" value="Genomic_DNA"/>
</dbReference>
<evidence type="ECO:0000313" key="4">
    <source>
        <dbReference type="Proteomes" id="UP000034581"/>
    </source>
</evidence>
<dbReference type="Proteomes" id="UP000034581">
    <property type="component" value="Unassembled WGS sequence"/>
</dbReference>
<dbReference type="FunFam" id="3.90.79.10:FF:000060">
    <property type="entry name" value="Nudix hydrolase 1"/>
    <property type="match status" value="1"/>
</dbReference>
<evidence type="ECO:0000313" key="3">
    <source>
        <dbReference type="EMBL" id="KKP69302.1"/>
    </source>
</evidence>
<accession>A0A0G0EPR0</accession>
<dbReference type="Gene3D" id="3.90.79.10">
    <property type="entry name" value="Nucleoside Triphosphate Pyrophosphohydrolase"/>
    <property type="match status" value="1"/>
</dbReference>
<gene>
    <name evidence="3" type="ORF">UR67_C0007G0007</name>
</gene>
<name>A0A0G0EPR0_UNCC3</name>
<dbReference type="InterPro" id="IPR015797">
    <property type="entry name" value="NUDIX_hydrolase-like_dom_sf"/>
</dbReference>
<dbReference type="GO" id="GO:0006203">
    <property type="term" value="P:dGTP catabolic process"/>
    <property type="evidence" value="ECO:0007669"/>
    <property type="project" value="TreeGrafter"/>
</dbReference>
<proteinExistence type="predicted"/>
<organism evidence="3 4">
    <name type="scientific">candidate division CPR3 bacterium GW2011_GWF2_35_18</name>
    <dbReference type="NCBI Taxonomy" id="1618350"/>
    <lineage>
        <taxon>Bacteria</taxon>
        <taxon>Bacteria division CPR3</taxon>
    </lineage>
</organism>
<comment type="caution">
    <text evidence="3">The sequence shown here is derived from an EMBL/GenBank/DDBJ whole genome shotgun (WGS) entry which is preliminary data.</text>
</comment>
<sequence length="149" mass="17237">MQSKKAKIKVGVGVMIFNKEQKVLLGKRLGKHGDGEYAFPGGKVEVGETFVETAIRETKEETNLDLKDPKVIAFSNNLFIERYENQWVTIYLQVHNYEGKLINVEPDKCLEWNWYDLKNLPKPLFVATRLGIECYLNNKFYSESKSEIT</sequence>
<keyword evidence="1" id="KW-0378">Hydrolase</keyword>
<dbReference type="Pfam" id="PF00293">
    <property type="entry name" value="NUDIX"/>
    <property type="match status" value="1"/>
</dbReference>
<dbReference type="SUPFAM" id="SSF55811">
    <property type="entry name" value="Nudix"/>
    <property type="match status" value="1"/>
</dbReference>
<evidence type="ECO:0000256" key="1">
    <source>
        <dbReference type="ARBA" id="ARBA00022801"/>
    </source>
</evidence>
<dbReference type="InterPro" id="IPR000086">
    <property type="entry name" value="NUDIX_hydrolase_dom"/>
</dbReference>
<dbReference type="PANTHER" id="PTHR16099:SF5">
    <property type="entry name" value="NUCLEOTIDE TRIPHOSPHATE DIPHOSPHATASE NUDT15"/>
    <property type="match status" value="1"/>
</dbReference>
<dbReference type="InterPro" id="IPR020084">
    <property type="entry name" value="NUDIX_hydrolase_CS"/>
</dbReference>
<dbReference type="STRING" id="1618350.UR67_C0007G0007"/>
<dbReference type="CDD" id="cd04678">
    <property type="entry name" value="NUDIX_MTH2_Nudt15"/>
    <property type="match status" value="1"/>
</dbReference>
<dbReference type="PROSITE" id="PS51462">
    <property type="entry name" value="NUDIX"/>
    <property type="match status" value="1"/>
</dbReference>